<dbReference type="Proteomes" id="UP000584642">
    <property type="component" value="Unassembled WGS sequence"/>
</dbReference>
<sequence length="71" mass="8129">MISAFAWKRRIHRSAARSIIIHGTAKKPGRCEKWLKKLDPRPRRDDGSWVARGDHAIVKQALDNRSTVNPT</sequence>
<accession>A0ABX2TCN2</accession>
<reference evidence="1 2" key="1">
    <citation type="submission" date="2020-05" db="EMBL/GenBank/DDBJ databases">
        <title>Azospirillum oleiclasticum sp. nov, a nitrogen-fixing and heavy crude oil-emulsifying bacterium isolated from the crude oil of Yumen Oilfield.</title>
        <authorList>
            <person name="Wu D."/>
            <person name="Cai M."/>
            <person name="Zhang X."/>
        </authorList>
    </citation>
    <scope>NUCLEOTIDE SEQUENCE [LARGE SCALE GENOMIC DNA]</scope>
    <source>
        <strain evidence="1 2">ROY-1-1-2</strain>
    </source>
</reference>
<name>A0ABX2TCN2_9PROT</name>
<gene>
    <name evidence="1" type="ORF">HND93_19705</name>
</gene>
<organism evidence="1 2">
    <name type="scientific">Azospirillum oleiclasticum</name>
    <dbReference type="NCBI Taxonomy" id="2735135"/>
    <lineage>
        <taxon>Bacteria</taxon>
        <taxon>Pseudomonadati</taxon>
        <taxon>Pseudomonadota</taxon>
        <taxon>Alphaproteobacteria</taxon>
        <taxon>Rhodospirillales</taxon>
        <taxon>Azospirillaceae</taxon>
        <taxon>Azospirillum</taxon>
    </lineage>
</organism>
<proteinExistence type="predicted"/>
<evidence type="ECO:0000313" key="2">
    <source>
        <dbReference type="Proteomes" id="UP000584642"/>
    </source>
</evidence>
<comment type="caution">
    <text evidence="1">The sequence shown here is derived from an EMBL/GenBank/DDBJ whole genome shotgun (WGS) entry which is preliminary data.</text>
</comment>
<keyword evidence="2" id="KW-1185">Reference proteome</keyword>
<evidence type="ECO:0000313" key="1">
    <source>
        <dbReference type="EMBL" id="NYZ21946.1"/>
    </source>
</evidence>
<dbReference type="EMBL" id="JABFDB010000014">
    <property type="protein sequence ID" value="NYZ21946.1"/>
    <property type="molecule type" value="Genomic_DNA"/>
</dbReference>
<dbReference type="RefSeq" id="WP_180283717.1">
    <property type="nucleotide sequence ID" value="NZ_JABFDB010000014.1"/>
</dbReference>
<protein>
    <submittedName>
        <fullName evidence="1">Uncharacterized protein</fullName>
    </submittedName>
</protein>